<evidence type="ECO:0008006" key="5">
    <source>
        <dbReference type="Google" id="ProtNLM"/>
    </source>
</evidence>
<feature type="compositionally biased region" description="Polar residues" evidence="2">
    <location>
        <begin position="231"/>
        <end position="246"/>
    </location>
</feature>
<keyword evidence="3" id="KW-0812">Transmembrane</keyword>
<sequence length="605" mass="65714">MDSHGESSALESLGDCEVSPERAPGLDRSDIRSNGSCDNIDLDESGTDENCDDRVLAPDSIEKGKEIAEPNTSPPSTAQSPSGGSSSTRKGYGLKKWRRIRRDFVKDGSAQLDSSKILKRGLNGLGNQNNSSRFSVERASVEVMKDSEGSVGSTSMTRNLGLGHADGPAVHASTLESNFAAAPAFTAGADSDNSEDRSSKSSTAASAPKAKHDFSAAFGYVRERNRIKNLSGKSQGGSSQHAQQNKGRIELSKKPRGERVKIQKENSHSSVESDLRSSSSVFMQGAYASNGQKSGRAMNYYSANSDEAHMGDHFSEEIQTGYPTENVGEAEDFSQDDSAVDLSWEAGEEKHKSNRSSADHSTLIESINALQSLQEALEQEVQKFSEIGGDPVLASNGTSNGGTVLQEQSDSKHFNQNASGKLEIQILSLTENVKILEAKLEETRAELKVKESRVSELEDSTNSHKSVKEEPESTLELQREECREMETELEGLFKQKIEAEVEYLAIARTIQKLKVDAQSLMLLNEGDDQLASESEAESKAAALKKQADDLVKACEDIEVAGEVWKLQRGACKVSSCFVIQLVLFVLVFWWFILQISPQVGEVVPT</sequence>
<feature type="region of interest" description="Disordered" evidence="2">
    <location>
        <begin position="1"/>
        <end position="94"/>
    </location>
</feature>
<name>A0A059BW00_EUCGR</name>
<evidence type="ECO:0000313" key="4">
    <source>
        <dbReference type="EMBL" id="KCW70413.1"/>
    </source>
</evidence>
<feature type="coiled-coil region" evidence="1">
    <location>
        <begin position="533"/>
        <end position="560"/>
    </location>
</feature>
<feature type="compositionally biased region" description="Basic and acidic residues" evidence="2">
    <location>
        <begin position="52"/>
        <end position="68"/>
    </location>
</feature>
<dbReference type="AlphaFoldDB" id="A0A059BW00"/>
<dbReference type="OrthoDB" id="680851at2759"/>
<feature type="compositionally biased region" description="Basic and acidic residues" evidence="2">
    <location>
        <begin position="466"/>
        <end position="477"/>
    </location>
</feature>
<dbReference type="PANTHER" id="PTHR34562">
    <property type="entry name" value="WPP DOMAIN-INTERACTING PROTEIN 2"/>
    <property type="match status" value="1"/>
</dbReference>
<proteinExistence type="predicted"/>
<keyword evidence="1" id="KW-0175">Coiled coil</keyword>
<evidence type="ECO:0000256" key="1">
    <source>
        <dbReference type="SAM" id="Coils"/>
    </source>
</evidence>
<accession>A0A059BW00</accession>
<protein>
    <recommendedName>
        <fullName evidence="5">WPP domain-containing protein</fullName>
    </recommendedName>
</protein>
<dbReference type="InParanoid" id="A0A059BW00"/>
<feature type="transmembrane region" description="Helical" evidence="3">
    <location>
        <begin position="577"/>
        <end position="593"/>
    </location>
</feature>
<dbReference type="Gramene" id="KCW70413">
    <property type="protein sequence ID" value="KCW70413"/>
    <property type="gene ID" value="EUGRSUZ_F03644"/>
</dbReference>
<dbReference type="PANTHER" id="PTHR34562:SF8">
    <property type="entry name" value="WPP DOMAIN-INTERACTING PROTEIN 1"/>
    <property type="match status" value="1"/>
</dbReference>
<feature type="compositionally biased region" description="Acidic residues" evidence="2">
    <location>
        <begin position="40"/>
        <end position="51"/>
    </location>
</feature>
<feature type="compositionally biased region" description="Low complexity" evidence="2">
    <location>
        <begin position="74"/>
        <end position="88"/>
    </location>
</feature>
<dbReference type="InterPro" id="IPR044696">
    <property type="entry name" value="WIP1/2/3"/>
</dbReference>
<feature type="compositionally biased region" description="Basic and acidic residues" evidence="2">
    <location>
        <begin position="247"/>
        <end position="275"/>
    </location>
</feature>
<evidence type="ECO:0000256" key="3">
    <source>
        <dbReference type="SAM" id="Phobius"/>
    </source>
</evidence>
<evidence type="ECO:0000256" key="2">
    <source>
        <dbReference type="SAM" id="MobiDB-lite"/>
    </source>
</evidence>
<dbReference type="STRING" id="71139.A0A059BW00"/>
<dbReference type="eggNOG" id="ENOG502QTZN">
    <property type="taxonomic scope" value="Eukaryota"/>
</dbReference>
<keyword evidence="3" id="KW-1133">Transmembrane helix</keyword>
<feature type="region of interest" description="Disordered" evidence="2">
    <location>
        <begin position="186"/>
        <end position="280"/>
    </location>
</feature>
<organism evidence="4">
    <name type="scientific">Eucalyptus grandis</name>
    <name type="common">Flooded gum</name>
    <dbReference type="NCBI Taxonomy" id="71139"/>
    <lineage>
        <taxon>Eukaryota</taxon>
        <taxon>Viridiplantae</taxon>
        <taxon>Streptophyta</taxon>
        <taxon>Embryophyta</taxon>
        <taxon>Tracheophyta</taxon>
        <taxon>Spermatophyta</taxon>
        <taxon>Magnoliopsida</taxon>
        <taxon>eudicotyledons</taxon>
        <taxon>Gunneridae</taxon>
        <taxon>Pentapetalae</taxon>
        <taxon>rosids</taxon>
        <taxon>malvids</taxon>
        <taxon>Myrtales</taxon>
        <taxon>Myrtaceae</taxon>
        <taxon>Myrtoideae</taxon>
        <taxon>Eucalypteae</taxon>
        <taxon>Eucalyptus</taxon>
    </lineage>
</organism>
<dbReference type="EMBL" id="KK198758">
    <property type="protein sequence ID" value="KCW70413.1"/>
    <property type="molecule type" value="Genomic_DNA"/>
</dbReference>
<keyword evidence="3" id="KW-0472">Membrane</keyword>
<dbReference type="KEGG" id="egr:104450380"/>
<reference evidence="4" key="1">
    <citation type="submission" date="2013-07" db="EMBL/GenBank/DDBJ databases">
        <title>The genome of Eucalyptus grandis.</title>
        <authorList>
            <person name="Schmutz J."/>
            <person name="Hayes R."/>
            <person name="Myburg A."/>
            <person name="Tuskan G."/>
            <person name="Grattapaglia D."/>
            <person name="Rokhsar D.S."/>
        </authorList>
    </citation>
    <scope>NUCLEOTIDE SEQUENCE</scope>
    <source>
        <tissue evidence="4">Leaf extractions</tissue>
    </source>
</reference>
<dbReference type="FunCoup" id="A0A059BW00">
    <property type="interactions" value="916"/>
</dbReference>
<feature type="region of interest" description="Disordered" evidence="2">
    <location>
        <begin position="452"/>
        <end position="477"/>
    </location>
</feature>
<dbReference type="OMA" id="DKHWLRS"/>
<gene>
    <name evidence="4" type="ORF">EUGRSUZ_F03644</name>
</gene>